<dbReference type="InterPro" id="IPR010815">
    <property type="entry name" value="DUF1418"/>
</dbReference>
<dbReference type="AlphaFoldDB" id="E3G279"/>
<proteinExistence type="predicted"/>
<sequence length="96" mass="10409">MRSLGSLPKSVLILEGIGMALLALAWLSLKQYVSLPAPFDGELAGIIMIFAGIVLMLPAAVALMWEMAQTVAPQLMRRNDKPSSSSDQEKRDDADH</sequence>
<evidence type="ECO:0000313" key="4">
    <source>
        <dbReference type="Proteomes" id="UP000006872"/>
    </source>
</evidence>
<gene>
    <name evidence="3" type="ordered locus">Entcl_2966</name>
</gene>
<dbReference type="Pfam" id="PF07214">
    <property type="entry name" value="DUF1418"/>
    <property type="match status" value="1"/>
</dbReference>
<evidence type="ECO:0000256" key="2">
    <source>
        <dbReference type="SAM" id="Phobius"/>
    </source>
</evidence>
<evidence type="ECO:0000256" key="1">
    <source>
        <dbReference type="SAM" id="MobiDB-lite"/>
    </source>
</evidence>
<dbReference type="EMBL" id="CP002272">
    <property type="protein sequence ID" value="ADO49213.1"/>
    <property type="molecule type" value="Genomic_DNA"/>
</dbReference>
<dbReference type="eggNOG" id="ENOG5032Z1J">
    <property type="taxonomic scope" value="Bacteria"/>
</dbReference>
<feature type="transmembrane region" description="Helical" evidence="2">
    <location>
        <begin position="12"/>
        <end position="33"/>
    </location>
</feature>
<evidence type="ECO:0008006" key="5">
    <source>
        <dbReference type="Google" id="ProtNLM"/>
    </source>
</evidence>
<organism evidence="3 4">
    <name type="scientific">Enterobacter lignolyticus (strain SCF1)</name>
    <dbReference type="NCBI Taxonomy" id="701347"/>
    <lineage>
        <taxon>Bacteria</taxon>
        <taxon>Pseudomonadati</taxon>
        <taxon>Pseudomonadota</taxon>
        <taxon>Gammaproteobacteria</taxon>
        <taxon>Enterobacterales</taxon>
        <taxon>Enterobacteriaceae</taxon>
        <taxon>Pluralibacter</taxon>
    </lineage>
</organism>
<dbReference type="STRING" id="701347.Entcl_2966"/>
<dbReference type="KEGG" id="esc:Entcl_2966"/>
<reference evidence="3 4" key="2">
    <citation type="journal article" date="2011" name="Stand. Genomic Sci.">
        <title>Complete genome sequence of 'Enterobacter lignolyticus' SCF1.</title>
        <authorList>
            <person name="Deangelis K.M."/>
            <person name="D'Haeseleer P."/>
            <person name="Chivian D."/>
            <person name="Fortney J.L."/>
            <person name="Khudyakov J."/>
            <person name="Simmons B."/>
            <person name="Woo H."/>
            <person name="Arkin A.P."/>
            <person name="Davenport K.W."/>
            <person name="Goodwin L."/>
            <person name="Chen A."/>
            <person name="Ivanova N."/>
            <person name="Kyrpides N.C."/>
            <person name="Mavromatis K."/>
            <person name="Woyke T."/>
            <person name="Hazen T.C."/>
        </authorList>
    </citation>
    <scope>NUCLEOTIDE SEQUENCE [LARGE SCALE GENOMIC DNA]</scope>
    <source>
        <strain evidence="3 4">SCF1</strain>
    </source>
</reference>
<feature type="transmembrane region" description="Helical" evidence="2">
    <location>
        <begin position="45"/>
        <end position="68"/>
    </location>
</feature>
<name>E3G279_ENTLS</name>
<keyword evidence="2" id="KW-1133">Transmembrane helix</keyword>
<protein>
    <recommendedName>
        <fullName evidence="5">Inner membrane protein</fullName>
    </recommendedName>
</protein>
<dbReference type="HOGENOM" id="CLU_161289_1_0_6"/>
<feature type="compositionally biased region" description="Basic and acidic residues" evidence="1">
    <location>
        <begin position="77"/>
        <end position="96"/>
    </location>
</feature>
<dbReference type="Proteomes" id="UP000006872">
    <property type="component" value="Chromosome"/>
</dbReference>
<keyword evidence="2" id="KW-0472">Membrane</keyword>
<reference evidence="4" key="1">
    <citation type="submission" date="2010-10" db="EMBL/GenBank/DDBJ databases">
        <title>Complete sequence of Enterobacter cloacae SCF1.</title>
        <authorList>
            <consortium name="US DOE Joint Genome Institute"/>
            <person name="Lucas S."/>
            <person name="Copeland A."/>
            <person name="Lapidus A."/>
            <person name="Cheng J.-F."/>
            <person name="Bruce D."/>
            <person name="Goodwin L."/>
            <person name="Pitluck S."/>
            <person name="Davenport K."/>
            <person name="Detter J.C."/>
            <person name="Han C."/>
            <person name="Tapia R."/>
            <person name="Land M."/>
            <person name="Hauser L."/>
            <person name="Chang Y.-J."/>
            <person name="Jeffries C."/>
            <person name="Kyrpides N."/>
            <person name="Ivanova N."/>
            <person name="Mikhailova N."/>
            <person name="DeAngelis K."/>
            <person name="Arkin A.P."/>
            <person name="Chivian D."/>
            <person name="Edwards B."/>
            <person name="Woo H."/>
            <person name="Hazen T.C."/>
            <person name="Woyke T."/>
        </authorList>
    </citation>
    <scope>NUCLEOTIDE SEQUENCE [LARGE SCALE GENOMIC DNA]</scope>
    <source>
        <strain evidence="4">SCF1</strain>
    </source>
</reference>
<accession>E3G279</accession>
<keyword evidence="2" id="KW-0812">Transmembrane</keyword>
<keyword evidence="4" id="KW-1185">Reference proteome</keyword>
<evidence type="ECO:0000313" key="3">
    <source>
        <dbReference type="EMBL" id="ADO49213.1"/>
    </source>
</evidence>
<dbReference type="RefSeq" id="WP_013366943.1">
    <property type="nucleotide sequence ID" value="NC_014618.1"/>
</dbReference>
<feature type="region of interest" description="Disordered" evidence="1">
    <location>
        <begin position="75"/>
        <end position="96"/>
    </location>
</feature>